<organism evidence="1 2">
    <name type="scientific">Dermatophagoides pteronyssinus</name>
    <name type="common">European house dust mite</name>
    <dbReference type="NCBI Taxonomy" id="6956"/>
    <lineage>
        <taxon>Eukaryota</taxon>
        <taxon>Metazoa</taxon>
        <taxon>Ecdysozoa</taxon>
        <taxon>Arthropoda</taxon>
        <taxon>Chelicerata</taxon>
        <taxon>Arachnida</taxon>
        <taxon>Acari</taxon>
        <taxon>Acariformes</taxon>
        <taxon>Sarcoptiformes</taxon>
        <taxon>Astigmata</taxon>
        <taxon>Psoroptidia</taxon>
        <taxon>Analgoidea</taxon>
        <taxon>Pyroglyphidae</taxon>
        <taxon>Dermatophagoidinae</taxon>
        <taxon>Dermatophagoides</taxon>
    </lineage>
</organism>
<accession>A0ABQ8JVW1</accession>
<protein>
    <submittedName>
        <fullName evidence="1">Uncharacterized protein</fullName>
    </submittedName>
</protein>
<name>A0ABQ8JVW1_DERPT</name>
<sequence length="77" mass="8436">MEDFLICKNAKNNAANRSPVPVKLASNLGISNLNSCRIWPDGPGNSLEPIVINRLFVPLKPSSVDDIMTVLMPKECK</sequence>
<gene>
    <name evidence="1" type="ORF">DERP_010955</name>
</gene>
<keyword evidence="2" id="KW-1185">Reference proteome</keyword>
<reference evidence="1 2" key="1">
    <citation type="journal article" date="2018" name="J. Allergy Clin. Immunol.">
        <title>High-quality assembly of Dermatophagoides pteronyssinus genome and transcriptome reveals a wide range of novel allergens.</title>
        <authorList>
            <person name="Liu X.Y."/>
            <person name="Yang K.Y."/>
            <person name="Wang M.Q."/>
            <person name="Kwok J.S."/>
            <person name="Zeng X."/>
            <person name="Yang Z."/>
            <person name="Xiao X.J."/>
            <person name="Lau C.P."/>
            <person name="Li Y."/>
            <person name="Huang Z.M."/>
            <person name="Ba J.G."/>
            <person name="Yim A.K."/>
            <person name="Ouyang C.Y."/>
            <person name="Ngai S.M."/>
            <person name="Chan T.F."/>
            <person name="Leung E.L."/>
            <person name="Liu L."/>
            <person name="Liu Z.G."/>
            <person name="Tsui S.K."/>
        </authorList>
    </citation>
    <scope>NUCLEOTIDE SEQUENCE [LARGE SCALE GENOMIC DNA]</scope>
    <source>
        <strain evidence="1">Derp</strain>
    </source>
</reference>
<evidence type="ECO:0000313" key="1">
    <source>
        <dbReference type="EMBL" id="KAH9426387.1"/>
    </source>
</evidence>
<dbReference type="Proteomes" id="UP000887458">
    <property type="component" value="Unassembled WGS sequence"/>
</dbReference>
<proteinExistence type="predicted"/>
<evidence type="ECO:0000313" key="2">
    <source>
        <dbReference type="Proteomes" id="UP000887458"/>
    </source>
</evidence>
<dbReference type="EMBL" id="NJHN03000010">
    <property type="protein sequence ID" value="KAH9426387.1"/>
    <property type="molecule type" value="Genomic_DNA"/>
</dbReference>
<reference evidence="1 2" key="2">
    <citation type="journal article" date="2022" name="Mol. Biol. Evol.">
        <title>Comparative Genomics Reveals Insights into the Divergent Evolution of Astigmatic Mites and Household Pest Adaptations.</title>
        <authorList>
            <person name="Xiong Q."/>
            <person name="Wan A.T."/>
            <person name="Liu X."/>
            <person name="Fung C.S."/>
            <person name="Xiao X."/>
            <person name="Malainual N."/>
            <person name="Hou J."/>
            <person name="Wang L."/>
            <person name="Wang M."/>
            <person name="Yang K.Y."/>
            <person name="Cui Y."/>
            <person name="Leung E.L."/>
            <person name="Nong W."/>
            <person name="Shin S.K."/>
            <person name="Au S.W."/>
            <person name="Jeong K.Y."/>
            <person name="Chew F.T."/>
            <person name="Hui J.H."/>
            <person name="Leung T.F."/>
            <person name="Tungtrongchitr A."/>
            <person name="Zhong N."/>
            <person name="Liu Z."/>
            <person name="Tsui S.K."/>
        </authorList>
    </citation>
    <scope>NUCLEOTIDE SEQUENCE [LARGE SCALE GENOMIC DNA]</scope>
    <source>
        <strain evidence="1">Derp</strain>
    </source>
</reference>
<comment type="caution">
    <text evidence="1">The sequence shown here is derived from an EMBL/GenBank/DDBJ whole genome shotgun (WGS) entry which is preliminary data.</text>
</comment>